<keyword evidence="10" id="KW-0067">ATP-binding</keyword>
<keyword evidence="9" id="KW-0862">Zinc</keyword>
<dbReference type="PROSITE" id="PS50893">
    <property type="entry name" value="ABC_TRANSPORTER_2"/>
    <property type="match status" value="1"/>
</dbReference>
<dbReference type="InterPro" id="IPR041102">
    <property type="entry name" value="UvrA_inter"/>
</dbReference>
<dbReference type="SUPFAM" id="SSF52540">
    <property type="entry name" value="P-loop containing nucleoside triphosphate hydrolases"/>
    <property type="match status" value="3"/>
</dbReference>
<dbReference type="GO" id="GO:0009380">
    <property type="term" value="C:excinuclease repair complex"/>
    <property type="evidence" value="ECO:0007669"/>
    <property type="project" value="InterPro"/>
</dbReference>
<evidence type="ECO:0000256" key="3">
    <source>
        <dbReference type="ARBA" id="ARBA00022723"/>
    </source>
</evidence>
<dbReference type="GO" id="GO:0016887">
    <property type="term" value="F:ATP hydrolysis activity"/>
    <property type="evidence" value="ECO:0007669"/>
    <property type="project" value="InterPro"/>
</dbReference>
<evidence type="ECO:0000256" key="10">
    <source>
        <dbReference type="ARBA" id="ARBA00022840"/>
    </source>
</evidence>
<comment type="subcellular location">
    <subcellularLocation>
        <location evidence="1">Cytoplasm</location>
    </subcellularLocation>
</comment>
<keyword evidence="3" id="KW-0479">Metal-binding</keyword>
<keyword evidence="8" id="KW-0863">Zinc-finger</keyword>
<dbReference type="GO" id="GO:0006289">
    <property type="term" value="P:nucleotide-excision repair"/>
    <property type="evidence" value="ECO:0007669"/>
    <property type="project" value="InterPro"/>
</dbReference>
<organism evidence="18 19">
    <name type="scientific">Candidatus Uhrbacteria bacterium CG_4_10_14_0_8_um_filter_58_22</name>
    <dbReference type="NCBI Taxonomy" id="1975029"/>
    <lineage>
        <taxon>Bacteria</taxon>
        <taxon>Candidatus Uhriibacteriota</taxon>
    </lineage>
</organism>
<dbReference type="Pfam" id="PF17755">
    <property type="entry name" value="UvrA_DNA-bind"/>
    <property type="match status" value="1"/>
</dbReference>
<sequence>MGNNSFISIKGARVHNLKNVSIKIPKDKFVVVTGLSGSGKSSLAFDTIYTEGQRRYVESLSSYARQFLELQDKPDVDEIRGLSPTIAIEQRTASSNPRSTVGTVTEIYDYLRVLFARAGRPHCPQCNQPVTKLGAHAVAGEIRNLVDETSLAVLAPVVRDEKGLHKALLDWAAKTGYVEVRHNGLFMSVDELRSMRRNKEGKSTIELVVGRYERFDESAKLEEEITKAFDLADGFLIVYRDDTGDDINYSQRLTCIKCGIHLPEIEPRIFSFNSPHGACPACTGLGTKLEVLPELVMPNPRLTIAQGAIKPWTRIAGNQQHNMSVLEEVARTHGFSLDLPINKLTKKSMDIVLFGTGEEEYAVGGKQSIYEGVVPSLEKRFRETDSDYVRKEIETYMNTVTCPACNGKRLRREVFGIRFGDRNIAEVVTMSIDEAHEFFQGLISSIGGKTTSVGGRKKNGTAKGKGSSGILTENEEKISAQALREIAERLKNLVGVGLGYLSLDRAAITLSGGELQRVRLATQLGNDLSGVIYVLDEPSIGLHPRDNDKLIAALKSLRDQGNSVIVVEHDEATMDAADWIIDMGPKAGSFGGEIVSEGTPAQIRRDPKSMTGLYMTGKEQIPVPKKYRRGSGRSLVIKGAQEFNLRNVDVKIPLGLLVTVTGVSGSGKSTLVVDILSRVLAKKLYRAKDMPGKHKEIRGLNELDKVITIDQSPIGRTPRSNPATYTGVFTAIRDLFTEVPEAKMKGYDAGKFSFNVKGGGRCEACSGEGLIRIEMQFLPDVFIECTECHGRRYNNEALEIYYKEQTIADVLNMTVEDAAEFFRDQQLIHDKLAVLKDVGLGYLKLGQSATTLSGGEAQRVKLATELSRRATGRTLYILDEPTTGLHFDDIKRLLGVLNQLVDKGNSVLIIEHNMDVIKSSDWIIDMGPEGGAGGGRVVAEGTPKDVAKAKDSWTGKYLKPVLKSSNTTIDRLDGEATVRKSSAAAAVKRVRATV</sequence>
<evidence type="ECO:0000256" key="14">
    <source>
        <dbReference type="ARBA" id="ARBA00038000"/>
    </source>
</evidence>
<dbReference type="InterPro" id="IPR017871">
    <property type="entry name" value="ABC_transporter-like_CS"/>
</dbReference>
<dbReference type="EMBL" id="PFLC01000027">
    <property type="protein sequence ID" value="PIY62783.1"/>
    <property type="molecule type" value="Genomic_DNA"/>
</dbReference>
<dbReference type="CDD" id="cd03271">
    <property type="entry name" value="ABC_UvrA_II"/>
    <property type="match status" value="1"/>
</dbReference>
<dbReference type="Gene3D" id="1.10.8.280">
    <property type="entry name" value="ABC transporter ATPase domain-like"/>
    <property type="match status" value="1"/>
</dbReference>
<keyword evidence="7" id="KW-0228">DNA excision</keyword>
<dbReference type="GO" id="GO:0005737">
    <property type="term" value="C:cytoplasm"/>
    <property type="evidence" value="ECO:0007669"/>
    <property type="project" value="UniProtKB-SubCell"/>
</dbReference>
<evidence type="ECO:0000256" key="15">
    <source>
        <dbReference type="ARBA" id="ARBA00039316"/>
    </source>
</evidence>
<gene>
    <name evidence="18" type="ORF">COY93_02180</name>
</gene>
<dbReference type="Pfam" id="PF17760">
    <property type="entry name" value="UvrA_inter"/>
    <property type="match status" value="1"/>
</dbReference>
<evidence type="ECO:0000256" key="4">
    <source>
        <dbReference type="ARBA" id="ARBA00022737"/>
    </source>
</evidence>
<evidence type="ECO:0000256" key="6">
    <source>
        <dbReference type="ARBA" id="ARBA00022763"/>
    </source>
</evidence>
<dbReference type="Gene3D" id="1.20.1580.10">
    <property type="entry name" value="ABC transporter ATPase like domain"/>
    <property type="match status" value="2"/>
</dbReference>
<evidence type="ECO:0000259" key="17">
    <source>
        <dbReference type="PROSITE" id="PS50893"/>
    </source>
</evidence>
<evidence type="ECO:0000256" key="7">
    <source>
        <dbReference type="ARBA" id="ARBA00022769"/>
    </source>
</evidence>
<protein>
    <recommendedName>
        <fullName evidence="15">UvrABC system protein A</fullName>
    </recommendedName>
    <alternativeName>
        <fullName evidence="16">Excinuclease ABC subunit A</fullName>
    </alternativeName>
</protein>
<comment type="similarity">
    <text evidence="14">Belongs to the ABC transporter superfamily. UvrA family.</text>
</comment>
<dbReference type="GO" id="GO:0004518">
    <property type="term" value="F:nuclease activity"/>
    <property type="evidence" value="ECO:0007669"/>
    <property type="project" value="UniProtKB-KW"/>
</dbReference>
<evidence type="ECO:0000256" key="2">
    <source>
        <dbReference type="ARBA" id="ARBA00022490"/>
    </source>
</evidence>
<dbReference type="NCBIfam" id="NF001503">
    <property type="entry name" value="PRK00349.1"/>
    <property type="match status" value="1"/>
</dbReference>
<evidence type="ECO:0000256" key="5">
    <source>
        <dbReference type="ARBA" id="ARBA00022741"/>
    </source>
</evidence>
<dbReference type="Pfam" id="PF00005">
    <property type="entry name" value="ABC_tran"/>
    <property type="match status" value="1"/>
</dbReference>
<evidence type="ECO:0000256" key="11">
    <source>
        <dbReference type="ARBA" id="ARBA00022881"/>
    </source>
</evidence>
<keyword evidence="13" id="KW-0234">DNA repair</keyword>
<evidence type="ECO:0000256" key="8">
    <source>
        <dbReference type="ARBA" id="ARBA00022771"/>
    </source>
</evidence>
<dbReference type="Proteomes" id="UP000230973">
    <property type="component" value="Unassembled WGS sequence"/>
</dbReference>
<evidence type="ECO:0000256" key="12">
    <source>
        <dbReference type="ARBA" id="ARBA00023125"/>
    </source>
</evidence>
<keyword evidence="5" id="KW-0547">Nucleotide-binding</keyword>
<evidence type="ECO:0000256" key="13">
    <source>
        <dbReference type="ARBA" id="ARBA00023204"/>
    </source>
</evidence>
<dbReference type="PANTHER" id="PTHR43152:SF1">
    <property type="entry name" value="UVRA PROTEIN"/>
    <property type="match status" value="1"/>
</dbReference>
<dbReference type="GO" id="GO:0005524">
    <property type="term" value="F:ATP binding"/>
    <property type="evidence" value="ECO:0007669"/>
    <property type="project" value="UniProtKB-KW"/>
</dbReference>
<dbReference type="PROSITE" id="PS00211">
    <property type="entry name" value="ABC_TRANSPORTER_1"/>
    <property type="match status" value="2"/>
</dbReference>
<evidence type="ECO:0000313" key="18">
    <source>
        <dbReference type="EMBL" id="PIY62783.1"/>
    </source>
</evidence>
<dbReference type="InterPro" id="IPR027417">
    <property type="entry name" value="P-loop_NTPase"/>
</dbReference>
<evidence type="ECO:0000256" key="9">
    <source>
        <dbReference type="ARBA" id="ARBA00022833"/>
    </source>
</evidence>
<evidence type="ECO:0000313" key="19">
    <source>
        <dbReference type="Proteomes" id="UP000230973"/>
    </source>
</evidence>
<dbReference type="Gene3D" id="3.30.1490.20">
    <property type="entry name" value="ATP-grasp fold, A domain"/>
    <property type="match status" value="1"/>
</dbReference>
<dbReference type="GO" id="GO:0008270">
    <property type="term" value="F:zinc ion binding"/>
    <property type="evidence" value="ECO:0007669"/>
    <property type="project" value="UniProtKB-KW"/>
</dbReference>
<comment type="caution">
    <text evidence="18">The sequence shown here is derived from an EMBL/GenBank/DDBJ whole genome shotgun (WGS) entry which is preliminary data.</text>
</comment>
<keyword evidence="12" id="KW-0238">DNA-binding</keyword>
<keyword evidence="4" id="KW-0677">Repeat</keyword>
<dbReference type="GO" id="GO:0003677">
    <property type="term" value="F:DNA binding"/>
    <property type="evidence" value="ECO:0007669"/>
    <property type="project" value="UniProtKB-KW"/>
</dbReference>
<keyword evidence="2" id="KW-0963">Cytoplasm</keyword>
<reference evidence="19" key="1">
    <citation type="submission" date="2017-09" db="EMBL/GenBank/DDBJ databases">
        <title>Depth-based differentiation of microbial function through sediment-hosted aquifers and enrichment of novel symbionts in the deep terrestrial subsurface.</title>
        <authorList>
            <person name="Probst A.J."/>
            <person name="Ladd B."/>
            <person name="Jarett J.K."/>
            <person name="Geller-Mcgrath D.E."/>
            <person name="Sieber C.M.K."/>
            <person name="Emerson J.B."/>
            <person name="Anantharaman K."/>
            <person name="Thomas B.C."/>
            <person name="Malmstrom R."/>
            <person name="Stieglmeier M."/>
            <person name="Klingl A."/>
            <person name="Woyke T."/>
            <person name="Ryan C.M."/>
            <person name="Banfield J.F."/>
        </authorList>
    </citation>
    <scope>NUCLEOTIDE SEQUENCE [LARGE SCALE GENOMIC DNA]</scope>
</reference>
<evidence type="ECO:0000256" key="16">
    <source>
        <dbReference type="ARBA" id="ARBA00042156"/>
    </source>
</evidence>
<dbReference type="Gene3D" id="3.40.50.300">
    <property type="entry name" value="P-loop containing nucleotide triphosphate hydrolases"/>
    <property type="match status" value="2"/>
</dbReference>
<dbReference type="InterPro" id="IPR013815">
    <property type="entry name" value="ATP_grasp_subdomain_1"/>
</dbReference>
<feature type="domain" description="ABC transporter" evidence="17">
    <location>
        <begin position="621"/>
        <end position="959"/>
    </location>
</feature>
<dbReference type="InterPro" id="IPR004602">
    <property type="entry name" value="UvrA"/>
</dbReference>
<evidence type="ECO:0000256" key="1">
    <source>
        <dbReference type="ARBA" id="ARBA00004496"/>
    </source>
</evidence>
<keyword evidence="6" id="KW-0227">DNA damage</keyword>
<keyword evidence="11" id="KW-0267">Excision nuclease</keyword>
<dbReference type="InterPro" id="IPR003439">
    <property type="entry name" value="ABC_transporter-like_ATP-bd"/>
</dbReference>
<dbReference type="NCBIfam" id="TIGR00630">
    <property type="entry name" value="uvra"/>
    <property type="match status" value="1"/>
</dbReference>
<dbReference type="AlphaFoldDB" id="A0A2M7QB41"/>
<proteinExistence type="inferred from homology"/>
<name>A0A2M7QB41_9BACT</name>
<accession>A0A2M7QB41</accession>
<dbReference type="PANTHER" id="PTHR43152">
    <property type="entry name" value="UVRABC SYSTEM PROTEIN A"/>
    <property type="match status" value="1"/>
</dbReference>
<dbReference type="InterPro" id="IPR041552">
    <property type="entry name" value="UvrA_DNA-bd"/>
</dbReference>